<dbReference type="PANTHER" id="PTHR37299">
    <property type="entry name" value="TRANSCRIPTIONAL REGULATOR-RELATED"/>
    <property type="match status" value="1"/>
</dbReference>
<dbReference type="AlphaFoldDB" id="A0A918P1Z0"/>
<dbReference type="InterPro" id="IPR046947">
    <property type="entry name" value="LytR-like"/>
</dbReference>
<feature type="domain" description="Response regulatory" evidence="2">
    <location>
        <begin position="2"/>
        <end position="114"/>
    </location>
</feature>
<dbReference type="GO" id="GO:0003677">
    <property type="term" value="F:DNA binding"/>
    <property type="evidence" value="ECO:0007669"/>
    <property type="project" value="UniProtKB-KW"/>
</dbReference>
<dbReference type="SMART" id="SM00850">
    <property type="entry name" value="LytTR"/>
    <property type="match status" value="1"/>
</dbReference>
<reference evidence="4" key="2">
    <citation type="submission" date="2020-09" db="EMBL/GenBank/DDBJ databases">
        <authorList>
            <person name="Sun Q."/>
            <person name="Kim S."/>
        </authorList>
    </citation>
    <scope>NUCLEOTIDE SEQUENCE</scope>
    <source>
        <strain evidence="4">KCTC 32182</strain>
    </source>
</reference>
<accession>A0A918P1Z0</accession>
<keyword evidence="1" id="KW-0597">Phosphoprotein</keyword>
<dbReference type="Gene3D" id="2.40.50.1020">
    <property type="entry name" value="LytTr DNA-binding domain"/>
    <property type="match status" value="1"/>
</dbReference>
<evidence type="ECO:0000256" key="1">
    <source>
        <dbReference type="PROSITE-ProRule" id="PRU00169"/>
    </source>
</evidence>
<dbReference type="InterPro" id="IPR011006">
    <property type="entry name" value="CheY-like_superfamily"/>
</dbReference>
<dbReference type="InterPro" id="IPR007492">
    <property type="entry name" value="LytTR_DNA-bd_dom"/>
</dbReference>
<dbReference type="SUPFAM" id="SSF52172">
    <property type="entry name" value="CheY-like"/>
    <property type="match status" value="1"/>
</dbReference>
<feature type="domain" description="HTH LytTR-type" evidence="3">
    <location>
        <begin position="145"/>
        <end position="246"/>
    </location>
</feature>
<evidence type="ECO:0000313" key="5">
    <source>
        <dbReference type="Proteomes" id="UP000645257"/>
    </source>
</evidence>
<dbReference type="RefSeq" id="WP_229804587.1">
    <property type="nucleotide sequence ID" value="NZ_BMYX01000007.1"/>
</dbReference>
<dbReference type="Gene3D" id="3.40.50.2300">
    <property type="match status" value="1"/>
</dbReference>
<dbReference type="EMBL" id="BMYX01000007">
    <property type="protein sequence ID" value="GGY13325.1"/>
    <property type="molecule type" value="Genomic_DNA"/>
</dbReference>
<keyword evidence="5" id="KW-1185">Reference proteome</keyword>
<dbReference type="InterPro" id="IPR001789">
    <property type="entry name" value="Sig_transdc_resp-reg_receiver"/>
</dbReference>
<evidence type="ECO:0000259" key="3">
    <source>
        <dbReference type="PROSITE" id="PS50930"/>
    </source>
</evidence>
<reference evidence="4" key="1">
    <citation type="journal article" date="2014" name="Int. J. Syst. Evol. Microbiol.">
        <title>Complete genome sequence of Corynebacterium casei LMG S-19264T (=DSM 44701T), isolated from a smear-ripened cheese.</title>
        <authorList>
            <consortium name="US DOE Joint Genome Institute (JGI-PGF)"/>
            <person name="Walter F."/>
            <person name="Albersmeier A."/>
            <person name="Kalinowski J."/>
            <person name="Ruckert C."/>
        </authorList>
    </citation>
    <scope>NUCLEOTIDE SEQUENCE</scope>
    <source>
        <strain evidence="4">KCTC 32182</strain>
    </source>
</reference>
<sequence length="246" mass="27645">MRALIADDEPLMRAQLKDALGRVWPSLEIAAEAASGTQALARFEEALPDVAFLDIRMPGPGGIEVAAALHGRCHVVFVTAYDQFAIQAFERNAVDYLLKPVGFERLEVTRRRLEALAMPRRDEALLRLAAELAGMAPKRETLRWLQASVGTSLRMIAVDEVLSIEADDKYTVVQSSQGEALLRMPLRQLAEQLDPGQFWQIHRSTLVRVGAIDRVDKARDGRLFVVLKDGRRLEVSRSYAHRFRKM</sequence>
<dbReference type="Pfam" id="PF04397">
    <property type="entry name" value="LytTR"/>
    <property type="match status" value="1"/>
</dbReference>
<dbReference type="PROSITE" id="PS50930">
    <property type="entry name" value="HTH_LYTTR"/>
    <property type="match status" value="1"/>
</dbReference>
<dbReference type="GO" id="GO:0000156">
    <property type="term" value="F:phosphorelay response regulator activity"/>
    <property type="evidence" value="ECO:0007669"/>
    <property type="project" value="InterPro"/>
</dbReference>
<dbReference type="SMART" id="SM00448">
    <property type="entry name" value="REC"/>
    <property type="match status" value="1"/>
</dbReference>
<dbReference type="PANTHER" id="PTHR37299:SF1">
    <property type="entry name" value="STAGE 0 SPORULATION PROTEIN A HOMOLOG"/>
    <property type="match status" value="1"/>
</dbReference>
<comment type="caution">
    <text evidence="4">The sequence shown here is derived from an EMBL/GenBank/DDBJ whole genome shotgun (WGS) entry which is preliminary data.</text>
</comment>
<organism evidence="4 5">
    <name type="scientific">Paludibacterium paludis</name>
    <dbReference type="NCBI Taxonomy" id="1225769"/>
    <lineage>
        <taxon>Bacteria</taxon>
        <taxon>Pseudomonadati</taxon>
        <taxon>Pseudomonadota</taxon>
        <taxon>Betaproteobacteria</taxon>
        <taxon>Neisseriales</taxon>
        <taxon>Chromobacteriaceae</taxon>
        <taxon>Paludibacterium</taxon>
    </lineage>
</organism>
<evidence type="ECO:0000259" key="2">
    <source>
        <dbReference type="PROSITE" id="PS50110"/>
    </source>
</evidence>
<protein>
    <submittedName>
        <fullName evidence="4">DNA-binding response regulator</fullName>
    </submittedName>
</protein>
<proteinExistence type="predicted"/>
<keyword evidence="4" id="KW-0238">DNA-binding</keyword>
<gene>
    <name evidence="4" type="primary">algR</name>
    <name evidence="4" type="ORF">GCM10011289_15770</name>
</gene>
<name>A0A918P1Z0_9NEIS</name>
<evidence type="ECO:0000313" key="4">
    <source>
        <dbReference type="EMBL" id="GGY13325.1"/>
    </source>
</evidence>
<dbReference type="Proteomes" id="UP000645257">
    <property type="component" value="Unassembled WGS sequence"/>
</dbReference>
<dbReference type="PROSITE" id="PS50110">
    <property type="entry name" value="RESPONSE_REGULATORY"/>
    <property type="match status" value="1"/>
</dbReference>
<dbReference type="Pfam" id="PF00072">
    <property type="entry name" value="Response_reg"/>
    <property type="match status" value="1"/>
</dbReference>
<feature type="modified residue" description="4-aspartylphosphate" evidence="1">
    <location>
        <position position="54"/>
    </location>
</feature>